<keyword evidence="3" id="KW-1185">Reference proteome</keyword>
<name>A0A9W8XBT5_9PLEO</name>
<evidence type="ECO:0000313" key="3">
    <source>
        <dbReference type="Proteomes" id="UP001140513"/>
    </source>
</evidence>
<gene>
    <name evidence="2" type="ORF">N0V89_011502</name>
</gene>
<comment type="caution">
    <text evidence="2">The sequence shown here is derived from an EMBL/GenBank/DDBJ whole genome shotgun (WGS) entry which is preliminary data.</text>
</comment>
<protein>
    <submittedName>
        <fullName evidence="2">Uncharacterized protein</fullName>
    </submittedName>
</protein>
<reference evidence="2" key="1">
    <citation type="submission" date="2022-10" db="EMBL/GenBank/DDBJ databases">
        <title>Tapping the CABI collections for fungal endophytes: first genome assemblies for Collariella, Neodidymelliopsis, Ascochyta clinopodiicola, Didymella pomorum, Didymosphaeria variabile, Neocosmospora piperis and Neocucurbitaria cava.</title>
        <authorList>
            <person name="Hill R."/>
        </authorList>
    </citation>
    <scope>NUCLEOTIDE SEQUENCE</scope>
    <source>
        <strain evidence="2">IMI 356815</strain>
    </source>
</reference>
<evidence type="ECO:0000256" key="1">
    <source>
        <dbReference type="SAM" id="MobiDB-lite"/>
    </source>
</evidence>
<dbReference type="Proteomes" id="UP001140513">
    <property type="component" value="Unassembled WGS sequence"/>
</dbReference>
<evidence type="ECO:0000313" key="2">
    <source>
        <dbReference type="EMBL" id="KAJ4345372.1"/>
    </source>
</evidence>
<dbReference type="OrthoDB" id="3777507at2759"/>
<dbReference type="GeneID" id="80915032"/>
<accession>A0A9W8XBT5</accession>
<sequence>MCNAPLHGPNLVTSQSSKPSRSELIMDDKVKALEERTTAWRDKALEFYREFAYMVHLTNRIRLARFKDAIIARLQEGQDQLRKTESRQEKEIVAQEVQAHLAIKAYESLVRLYEILLAWERLVDTVTYAVDAFKQGLGFIERRKAYSCEKLFDQVHHFLQDHEGVGFGYDIPFPRGYEPPPKVTAVSFKVFAGN</sequence>
<dbReference type="EMBL" id="JAPEUX010000009">
    <property type="protein sequence ID" value="KAJ4345372.1"/>
    <property type="molecule type" value="Genomic_DNA"/>
</dbReference>
<organism evidence="2 3">
    <name type="scientific">Didymosphaeria variabile</name>
    <dbReference type="NCBI Taxonomy" id="1932322"/>
    <lineage>
        <taxon>Eukaryota</taxon>
        <taxon>Fungi</taxon>
        <taxon>Dikarya</taxon>
        <taxon>Ascomycota</taxon>
        <taxon>Pezizomycotina</taxon>
        <taxon>Dothideomycetes</taxon>
        <taxon>Pleosporomycetidae</taxon>
        <taxon>Pleosporales</taxon>
        <taxon>Massarineae</taxon>
        <taxon>Didymosphaeriaceae</taxon>
        <taxon>Didymosphaeria</taxon>
    </lineage>
</organism>
<dbReference type="RefSeq" id="XP_056065536.1">
    <property type="nucleotide sequence ID" value="XM_056220233.1"/>
</dbReference>
<dbReference type="AlphaFoldDB" id="A0A9W8XBT5"/>
<proteinExistence type="predicted"/>
<feature type="region of interest" description="Disordered" evidence="1">
    <location>
        <begin position="1"/>
        <end position="20"/>
    </location>
</feature>